<feature type="transmembrane region" description="Helical" evidence="1">
    <location>
        <begin position="129"/>
        <end position="147"/>
    </location>
</feature>
<keyword evidence="1" id="KW-0472">Membrane</keyword>
<name>A0AAP3CRA0_BACMO</name>
<feature type="transmembrane region" description="Helical" evidence="1">
    <location>
        <begin position="167"/>
        <end position="187"/>
    </location>
</feature>
<dbReference type="PANTHER" id="PTHR40042:SF1">
    <property type="entry name" value="DUF1405 DOMAIN-CONTAINING PROTEIN"/>
    <property type="match status" value="1"/>
</dbReference>
<dbReference type="Proteomes" id="UP001075387">
    <property type="component" value="Unassembled WGS sequence"/>
</dbReference>
<feature type="transmembrane region" description="Helical" evidence="1">
    <location>
        <begin position="12"/>
        <end position="31"/>
    </location>
</feature>
<gene>
    <name evidence="2" type="ORF">MOD07_08200</name>
</gene>
<evidence type="ECO:0000313" key="3">
    <source>
        <dbReference type="Proteomes" id="UP001075387"/>
    </source>
</evidence>
<dbReference type="EMBL" id="JALAQA010000004">
    <property type="protein sequence ID" value="MCY8509524.1"/>
    <property type="molecule type" value="Genomic_DNA"/>
</dbReference>
<feature type="transmembrane region" description="Helical" evidence="1">
    <location>
        <begin position="104"/>
        <end position="122"/>
    </location>
</feature>
<dbReference type="Pfam" id="PF07187">
    <property type="entry name" value="DUF1405"/>
    <property type="match status" value="1"/>
</dbReference>
<feature type="transmembrane region" description="Helical" evidence="1">
    <location>
        <begin position="43"/>
        <end position="64"/>
    </location>
</feature>
<keyword evidence="1" id="KW-0812">Transmembrane</keyword>
<dbReference type="RefSeq" id="WP_010334723.1">
    <property type="nucleotide sequence ID" value="NZ_CP127833.1"/>
</dbReference>
<dbReference type="PANTHER" id="PTHR40042">
    <property type="entry name" value="HYPOTHETICAL MEMBRANE SPANNING PROTEIN"/>
    <property type="match status" value="1"/>
</dbReference>
<accession>A0AAP3CRA0</accession>
<evidence type="ECO:0000256" key="1">
    <source>
        <dbReference type="SAM" id="Phobius"/>
    </source>
</evidence>
<protein>
    <submittedName>
        <fullName evidence="2">DUF1405 domain-containing protein</fullName>
    </submittedName>
</protein>
<organism evidence="2 3">
    <name type="scientific">Bacillus mojavensis</name>
    <dbReference type="NCBI Taxonomy" id="72360"/>
    <lineage>
        <taxon>Bacteria</taxon>
        <taxon>Bacillati</taxon>
        <taxon>Bacillota</taxon>
        <taxon>Bacilli</taxon>
        <taxon>Bacillales</taxon>
        <taxon>Bacillaceae</taxon>
        <taxon>Bacillus</taxon>
    </lineage>
</organism>
<dbReference type="InterPro" id="IPR009845">
    <property type="entry name" value="DUF1405"/>
</dbReference>
<comment type="caution">
    <text evidence="2">The sequence shown here is derived from an EMBL/GenBank/DDBJ whole genome shotgun (WGS) entry which is preliminary data.</text>
</comment>
<feature type="transmembrane region" description="Helical" evidence="1">
    <location>
        <begin position="76"/>
        <end position="98"/>
    </location>
</feature>
<dbReference type="AlphaFoldDB" id="A0AAP3CRA0"/>
<sequence length="197" mass="22788">MKWFQYVLGQRTMLILVLAINFLGTVYGYYWYLPQLLETPARFLVFVPDSPTATFFFLFVLLAFLMKRNAPLFEALALVTLVKYGLWAVVMNILVLAVTGDLPWEGYMLIASHFAMAVQGVLYSPYFRFSLWHLVIAAVWTLHNDVIDYLFGMMPQYSMLSEYMTDIGYGTFWLSIFSIGLAFYLVISKKQTKLQLT</sequence>
<proteinExistence type="predicted"/>
<keyword evidence="1" id="KW-1133">Transmembrane helix</keyword>
<reference evidence="2" key="1">
    <citation type="submission" date="2022-02" db="EMBL/GenBank/DDBJ databases">
        <title>Crop Bioprotection Bacillus Genome Sequencing.</title>
        <authorList>
            <person name="Dunlap C."/>
        </authorList>
    </citation>
    <scope>NUCLEOTIDE SEQUENCE</scope>
    <source>
        <strain evidence="2">CK3O2B-54A</strain>
    </source>
</reference>
<evidence type="ECO:0000313" key="2">
    <source>
        <dbReference type="EMBL" id="MCY8509524.1"/>
    </source>
</evidence>